<protein>
    <submittedName>
        <fullName evidence="2">Histidine kinase</fullName>
    </submittedName>
</protein>
<accession>A0A291LZR3</accession>
<dbReference type="GO" id="GO:0016301">
    <property type="term" value="F:kinase activity"/>
    <property type="evidence" value="ECO:0007669"/>
    <property type="project" value="UniProtKB-KW"/>
</dbReference>
<evidence type="ECO:0000313" key="3">
    <source>
        <dbReference type="Proteomes" id="UP000219050"/>
    </source>
</evidence>
<name>A0A291LZR3_9RHOB</name>
<keyword evidence="2" id="KW-0418">Kinase</keyword>
<dbReference type="OrthoDB" id="7819947at2"/>
<keyword evidence="2" id="KW-0808">Transferase</keyword>
<reference evidence="2 3" key="1">
    <citation type="submission" date="2017-05" db="EMBL/GenBank/DDBJ databases">
        <title>Comparative genomic and metabolic analysis of manganese-oxidizing mechanisms in Celeribater manganoxidans DY25T: its adaption to the environment of polymetallic nodule.</title>
        <authorList>
            <person name="Wang X."/>
        </authorList>
    </citation>
    <scope>NUCLEOTIDE SEQUENCE [LARGE SCALE GENOMIC DNA]</scope>
    <source>
        <strain evidence="2 3">DY25</strain>
    </source>
</reference>
<keyword evidence="3" id="KW-1185">Reference proteome</keyword>
<evidence type="ECO:0000313" key="2">
    <source>
        <dbReference type="EMBL" id="ATI42144.1"/>
    </source>
</evidence>
<evidence type="ECO:0000256" key="1">
    <source>
        <dbReference type="SAM" id="Phobius"/>
    </source>
</evidence>
<dbReference type="Proteomes" id="UP000219050">
    <property type="component" value="Chromosome"/>
</dbReference>
<gene>
    <name evidence="2" type="ORF">CBW24_09050</name>
</gene>
<feature type="transmembrane region" description="Helical" evidence="1">
    <location>
        <begin position="9"/>
        <end position="28"/>
    </location>
</feature>
<dbReference type="EMBL" id="CP021404">
    <property type="protein sequence ID" value="ATI42144.1"/>
    <property type="molecule type" value="Genomic_DNA"/>
</dbReference>
<sequence length="181" mass="18998">MSGTLGGRVAAGGIVAAALAAGAALYYFQVYYYYEDVPADAVSVALTPQTGGAPVEIPTGEVSAIDADSSPLRYRACFTTNAPLKQLRESYTAYDGATPLVSPGWFDCYDADAIATALDEGRAEAFLGEADIRYGIDMVVVVAEDGHGWAWHQINRCGEVVFDGKPAPEGCAPPPEGIARQ</sequence>
<dbReference type="KEGG" id="cmag:CBW24_09050"/>
<dbReference type="InterPro" id="IPR045616">
    <property type="entry name" value="DUF6446"/>
</dbReference>
<dbReference type="RefSeq" id="WP_088663751.1">
    <property type="nucleotide sequence ID" value="NZ_CP021404.1"/>
</dbReference>
<keyword evidence="1" id="KW-0472">Membrane</keyword>
<keyword evidence="1" id="KW-0812">Transmembrane</keyword>
<keyword evidence="1" id="KW-1133">Transmembrane helix</keyword>
<organism evidence="2 3">
    <name type="scientific">Pacificitalea manganoxidans</name>
    <dbReference type="NCBI Taxonomy" id="1411902"/>
    <lineage>
        <taxon>Bacteria</taxon>
        <taxon>Pseudomonadati</taxon>
        <taxon>Pseudomonadota</taxon>
        <taxon>Alphaproteobacteria</taxon>
        <taxon>Rhodobacterales</taxon>
        <taxon>Paracoccaceae</taxon>
        <taxon>Pacificitalea</taxon>
    </lineage>
</organism>
<dbReference type="Pfam" id="PF20044">
    <property type="entry name" value="DUF6446"/>
    <property type="match status" value="1"/>
</dbReference>
<proteinExistence type="predicted"/>
<dbReference type="AlphaFoldDB" id="A0A291LZR3"/>